<evidence type="ECO:0000256" key="1">
    <source>
        <dbReference type="SAM" id="MobiDB-lite"/>
    </source>
</evidence>
<protein>
    <submittedName>
        <fullName evidence="3">DUF1989 domain-containing protein</fullName>
    </submittedName>
</protein>
<accession>A0A941ENQ2</accession>
<dbReference type="Proteomes" id="UP000675781">
    <property type="component" value="Unassembled WGS sequence"/>
</dbReference>
<reference evidence="3" key="1">
    <citation type="submission" date="2021-04" db="EMBL/GenBank/DDBJ databases">
        <title>Genome based classification of Actinospica acidithermotolerans sp. nov., an actinobacterium isolated from an Indonesian hot spring.</title>
        <authorList>
            <person name="Kusuma A.B."/>
            <person name="Putra K.E."/>
            <person name="Nafisah S."/>
            <person name="Loh J."/>
            <person name="Nouioui I."/>
            <person name="Goodfellow M."/>
        </authorList>
    </citation>
    <scope>NUCLEOTIDE SEQUENCE</scope>
    <source>
        <strain evidence="3">CSCA 57</strain>
    </source>
</reference>
<name>A0A941ENQ2_9ACTN</name>
<feature type="domain" description="DUF1989" evidence="2">
    <location>
        <begin position="7"/>
        <end position="181"/>
    </location>
</feature>
<gene>
    <name evidence="3" type="ORF">KDL01_14140</name>
</gene>
<dbReference type="InterPro" id="IPR018959">
    <property type="entry name" value="DUF1989"/>
</dbReference>
<evidence type="ECO:0000313" key="4">
    <source>
        <dbReference type="Proteomes" id="UP000675781"/>
    </source>
</evidence>
<keyword evidence="4" id="KW-1185">Reference proteome</keyword>
<organism evidence="3 4">
    <name type="scientific">Actinospica durhamensis</name>
    <dbReference type="NCBI Taxonomy" id="1508375"/>
    <lineage>
        <taxon>Bacteria</taxon>
        <taxon>Bacillati</taxon>
        <taxon>Actinomycetota</taxon>
        <taxon>Actinomycetes</taxon>
        <taxon>Catenulisporales</taxon>
        <taxon>Actinospicaceae</taxon>
        <taxon>Actinospica</taxon>
    </lineage>
</organism>
<dbReference type="AlphaFoldDB" id="A0A941ENQ2"/>
<evidence type="ECO:0000313" key="3">
    <source>
        <dbReference type="EMBL" id="MBR7834411.1"/>
    </source>
</evidence>
<dbReference type="EMBL" id="JAGSOG010000058">
    <property type="protein sequence ID" value="MBR7834411.1"/>
    <property type="molecule type" value="Genomic_DNA"/>
</dbReference>
<comment type="caution">
    <text evidence="3">The sequence shown here is derived from an EMBL/GenBank/DDBJ whole genome shotgun (WGS) entry which is preliminary data.</text>
</comment>
<dbReference type="PANTHER" id="PTHR31527:SF0">
    <property type="entry name" value="RE64534P"/>
    <property type="match status" value="1"/>
</dbReference>
<dbReference type="RefSeq" id="WP_212528932.1">
    <property type="nucleotide sequence ID" value="NZ_JAGSOG010000058.1"/>
</dbReference>
<sequence>MTGYTIEVPGDAADSLRLRRHRTLTLRCLGPGANVSMLLYALEDRTERLNVPDTLKAQMSARVAAPMALMSDMGRALASVTGSSLDWHDAITGHGLSGLGGGGVGVGAGGGVAVGAGGGGARRGLLDELAKHGLDRRDLHATVNFFSKVAPVGDARGTLVYEPGHADEGDWVTLRAEIDLLVVLSTAPHPLAPAASGSASAGASGSVPGVRLEIDESPAPGAEDATRRFRAESARALELAERSHA</sequence>
<dbReference type="Pfam" id="PF09347">
    <property type="entry name" value="DUF1989"/>
    <property type="match status" value="1"/>
</dbReference>
<dbReference type="PANTHER" id="PTHR31527">
    <property type="entry name" value="RE64534P"/>
    <property type="match status" value="1"/>
</dbReference>
<feature type="region of interest" description="Disordered" evidence="1">
    <location>
        <begin position="193"/>
        <end position="227"/>
    </location>
</feature>
<feature type="compositionally biased region" description="Low complexity" evidence="1">
    <location>
        <begin position="193"/>
        <end position="210"/>
    </location>
</feature>
<proteinExistence type="predicted"/>
<evidence type="ECO:0000259" key="2">
    <source>
        <dbReference type="Pfam" id="PF09347"/>
    </source>
</evidence>